<dbReference type="AlphaFoldDB" id="A0A1I6YWR6"/>
<dbReference type="InterPro" id="IPR036812">
    <property type="entry name" value="NAD(P)_OxRdtase_dom_sf"/>
</dbReference>
<dbReference type="FunFam" id="3.20.20.100:FF:000002">
    <property type="entry name" value="2,5-diketo-D-gluconic acid reductase A"/>
    <property type="match status" value="1"/>
</dbReference>
<evidence type="ECO:0000259" key="8">
    <source>
        <dbReference type="Pfam" id="PF00248"/>
    </source>
</evidence>
<dbReference type="InterPro" id="IPR023210">
    <property type="entry name" value="NADP_OxRdtase_dom"/>
</dbReference>
<evidence type="ECO:0000313" key="10">
    <source>
        <dbReference type="Proteomes" id="UP000236454"/>
    </source>
</evidence>
<dbReference type="GO" id="GO:0016616">
    <property type="term" value="F:oxidoreductase activity, acting on the CH-OH group of donors, NAD or NADP as acceptor"/>
    <property type="evidence" value="ECO:0007669"/>
    <property type="project" value="UniProtKB-ARBA"/>
</dbReference>
<organism evidence="9 10">
    <name type="scientific">Lishizhenia tianjinensis</name>
    <dbReference type="NCBI Taxonomy" id="477690"/>
    <lineage>
        <taxon>Bacteria</taxon>
        <taxon>Pseudomonadati</taxon>
        <taxon>Bacteroidota</taxon>
        <taxon>Flavobacteriia</taxon>
        <taxon>Flavobacteriales</taxon>
        <taxon>Crocinitomicaceae</taxon>
        <taxon>Lishizhenia</taxon>
    </lineage>
</organism>
<dbReference type="STRING" id="477690.SAMN05216474_1241"/>
<dbReference type="CDD" id="cd19071">
    <property type="entry name" value="AKR_AKR1-5-like"/>
    <property type="match status" value="1"/>
</dbReference>
<dbReference type="InterPro" id="IPR020471">
    <property type="entry name" value="AKR"/>
</dbReference>
<comment type="similarity">
    <text evidence="1">Belongs to the aldo/keto reductase family.</text>
</comment>
<name>A0A1I6YWR6_9FLAO</name>
<evidence type="ECO:0000256" key="1">
    <source>
        <dbReference type="ARBA" id="ARBA00007905"/>
    </source>
</evidence>
<feature type="domain" description="NADP-dependent oxidoreductase" evidence="8">
    <location>
        <begin position="21"/>
        <end position="252"/>
    </location>
</feature>
<accession>A0A1I6YWR6</accession>
<dbReference type="OrthoDB" id="9804790at2"/>
<dbReference type="SUPFAM" id="SSF51430">
    <property type="entry name" value="NAD(P)-linked oxidoreductase"/>
    <property type="match status" value="1"/>
</dbReference>
<dbReference type="Gene3D" id="3.20.20.100">
    <property type="entry name" value="NADP-dependent oxidoreductase domain"/>
    <property type="match status" value="1"/>
</dbReference>
<keyword evidence="10" id="KW-1185">Reference proteome</keyword>
<dbReference type="PIRSF" id="PIRSF000097">
    <property type="entry name" value="AKR"/>
    <property type="match status" value="1"/>
</dbReference>
<evidence type="ECO:0000256" key="2">
    <source>
        <dbReference type="ARBA" id="ARBA00022857"/>
    </source>
</evidence>
<comment type="catalytic activity">
    <reaction evidence="4">
        <text>hydroxyacetone + NADP(+) = methylglyoxal + NADPH + H(+)</text>
        <dbReference type="Rhea" id="RHEA:27986"/>
        <dbReference type="ChEBI" id="CHEBI:15378"/>
        <dbReference type="ChEBI" id="CHEBI:17158"/>
        <dbReference type="ChEBI" id="CHEBI:27957"/>
        <dbReference type="ChEBI" id="CHEBI:57783"/>
        <dbReference type="ChEBI" id="CHEBI:58349"/>
    </reaction>
</comment>
<dbReference type="EMBL" id="FPAS01000001">
    <property type="protein sequence ID" value="SFT54804.1"/>
    <property type="molecule type" value="Genomic_DNA"/>
</dbReference>
<dbReference type="PANTHER" id="PTHR43827">
    <property type="entry name" value="2,5-DIKETO-D-GLUCONIC ACID REDUCTASE"/>
    <property type="match status" value="1"/>
</dbReference>
<gene>
    <name evidence="9" type="ORF">SAMN05216474_1241</name>
</gene>
<feature type="active site" description="Proton donor" evidence="5">
    <location>
        <position position="44"/>
    </location>
</feature>
<dbReference type="Proteomes" id="UP000236454">
    <property type="component" value="Unassembled WGS sequence"/>
</dbReference>
<keyword evidence="3" id="KW-0560">Oxidoreductase</keyword>
<evidence type="ECO:0000256" key="7">
    <source>
        <dbReference type="PIRSR" id="PIRSR000097-3"/>
    </source>
</evidence>
<keyword evidence="2" id="KW-0521">NADP</keyword>
<evidence type="ECO:0000256" key="3">
    <source>
        <dbReference type="ARBA" id="ARBA00023002"/>
    </source>
</evidence>
<feature type="site" description="Lowers pKa of active site Tyr" evidence="7">
    <location>
        <position position="69"/>
    </location>
</feature>
<evidence type="ECO:0000313" key="9">
    <source>
        <dbReference type="EMBL" id="SFT54804.1"/>
    </source>
</evidence>
<protein>
    <submittedName>
        <fullName evidence="9">Aldo/keto reductase</fullName>
    </submittedName>
</protein>
<proteinExistence type="inferred from homology"/>
<evidence type="ECO:0000256" key="6">
    <source>
        <dbReference type="PIRSR" id="PIRSR000097-2"/>
    </source>
</evidence>
<dbReference type="Pfam" id="PF00248">
    <property type="entry name" value="Aldo_ket_red"/>
    <property type="match status" value="1"/>
</dbReference>
<sequence>MMNSLKQFPLFGLGTYKLLGDECTKAVEFALENEITLIDTASFYGNETEIGKALANTSIDRDAYNVVTKIWTDEMREGNVEKALMQSLKKLQLEYLDAYLVHWPVVDKWEKAFEQMLRFQEEGVIRKVGVCNFNIEHLEKVKQEFDVYPFLNQVEMHMQFQQNEMQEFCKEQGILAQAWRPLMNGTIGEVEVLKEIGGKYNKSPFQVILRYFTQKGVGVIPKSSKSERILENSSLFDFNLSEDELLEIAALNKDARTGPDPLTFDF</sequence>
<reference evidence="9 10" key="1">
    <citation type="submission" date="2016-10" db="EMBL/GenBank/DDBJ databases">
        <authorList>
            <person name="de Groot N.N."/>
        </authorList>
    </citation>
    <scope>NUCLEOTIDE SEQUENCE [LARGE SCALE GENOMIC DNA]</scope>
    <source>
        <strain evidence="9 10">CGMCC 1.7005</strain>
    </source>
</reference>
<dbReference type="PROSITE" id="PS00063">
    <property type="entry name" value="ALDOKETO_REDUCTASE_3"/>
    <property type="match status" value="1"/>
</dbReference>
<evidence type="ECO:0000256" key="5">
    <source>
        <dbReference type="PIRSR" id="PIRSR000097-1"/>
    </source>
</evidence>
<feature type="binding site" evidence="6">
    <location>
        <position position="102"/>
    </location>
    <ligand>
        <name>substrate</name>
    </ligand>
</feature>
<dbReference type="RefSeq" id="WP_090247441.1">
    <property type="nucleotide sequence ID" value="NZ_FPAS01000001.1"/>
</dbReference>
<dbReference type="PRINTS" id="PR00069">
    <property type="entry name" value="ALDKETRDTASE"/>
</dbReference>
<evidence type="ECO:0000256" key="4">
    <source>
        <dbReference type="ARBA" id="ARBA00049445"/>
    </source>
</evidence>
<dbReference type="InterPro" id="IPR018170">
    <property type="entry name" value="Aldo/ket_reductase_CS"/>
</dbReference>
<dbReference type="PANTHER" id="PTHR43827:SF3">
    <property type="entry name" value="NADP-DEPENDENT OXIDOREDUCTASE DOMAIN-CONTAINING PROTEIN"/>
    <property type="match status" value="1"/>
</dbReference>